<dbReference type="Proteomes" id="UP001482231">
    <property type="component" value="Unassembled WGS sequence"/>
</dbReference>
<organism evidence="2 3">
    <name type="scientific">Thiobacter aerophilum</name>
    <dbReference type="NCBI Taxonomy" id="3121275"/>
    <lineage>
        <taxon>Bacteria</taxon>
        <taxon>Pseudomonadati</taxon>
        <taxon>Pseudomonadota</taxon>
        <taxon>Betaproteobacteria</taxon>
        <taxon>Burkholderiales</taxon>
        <taxon>Thiobacteraceae</taxon>
        <taxon>Thiobacter</taxon>
    </lineage>
</organism>
<dbReference type="InterPro" id="IPR004714">
    <property type="entry name" value="Cyt_oxidase_maturation_cbb3"/>
</dbReference>
<name>A0ABV0EE84_9BURK</name>
<keyword evidence="3" id="KW-1185">Reference proteome</keyword>
<proteinExistence type="predicted"/>
<sequence>MASILFFLIGLSTLVFIALAIGIWWAVKSGQFDDLEGPAQRILMDEDDPLLPGRDAQLKDKD</sequence>
<evidence type="ECO:0000313" key="3">
    <source>
        <dbReference type="Proteomes" id="UP001482231"/>
    </source>
</evidence>
<keyword evidence="1" id="KW-0472">Membrane</keyword>
<gene>
    <name evidence="2" type="primary">ccoS</name>
    <name evidence="2" type="ORF">V6E02_07145</name>
</gene>
<evidence type="ECO:0000313" key="2">
    <source>
        <dbReference type="EMBL" id="MEO1766982.1"/>
    </source>
</evidence>
<dbReference type="NCBIfam" id="TIGR00847">
    <property type="entry name" value="ccoS"/>
    <property type="match status" value="1"/>
</dbReference>
<dbReference type="PANTHER" id="PTHR41532">
    <property type="entry name" value="FIXS PROTEIN"/>
    <property type="match status" value="1"/>
</dbReference>
<dbReference type="Pfam" id="PF03597">
    <property type="entry name" value="FixS"/>
    <property type="match status" value="1"/>
</dbReference>
<comment type="caution">
    <text evidence="2">The sequence shown here is derived from an EMBL/GenBank/DDBJ whole genome shotgun (WGS) entry which is preliminary data.</text>
</comment>
<keyword evidence="1" id="KW-1133">Transmembrane helix</keyword>
<protein>
    <submittedName>
        <fullName evidence="2">Cbb3-type cytochrome oxidase assembly protein CcoS</fullName>
    </submittedName>
</protein>
<accession>A0ABV0EE84</accession>
<reference evidence="2 3" key="1">
    <citation type="submission" date="2024-02" db="EMBL/GenBank/DDBJ databases">
        <title>New thermophilic sulfur-oxidizing bacteria from a hot springs of the Uzon caldera (Kamchatka, Russia).</title>
        <authorList>
            <person name="Dukat A.M."/>
            <person name="Elcheninov A.G."/>
            <person name="Frolov E.N."/>
        </authorList>
    </citation>
    <scope>NUCLEOTIDE SEQUENCE [LARGE SCALE GENOMIC DNA]</scope>
    <source>
        <strain evidence="2 3">AK1</strain>
    </source>
</reference>
<dbReference type="PANTHER" id="PTHR41532:SF1">
    <property type="entry name" value="FIXS PROTEIN"/>
    <property type="match status" value="1"/>
</dbReference>
<feature type="transmembrane region" description="Helical" evidence="1">
    <location>
        <begin position="6"/>
        <end position="27"/>
    </location>
</feature>
<dbReference type="EMBL" id="JBAJEX010000004">
    <property type="protein sequence ID" value="MEO1766982.1"/>
    <property type="molecule type" value="Genomic_DNA"/>
</dbReference>
<evidence type="ECO:0000256" key="1">
    <source>
        <dbReference type="SAM" id="Phobius"/>
    </source>
</evidence>
<keyword evidence="1" id="KW-0812">Transmembrane</keyword>
<dbReference type="RefSeq" id="WP_347308091.1">
    <property type="nucleotide sequence ID" value="NZ_JBAJEX010000004.1"/>
</dbReference>